<dbReference type="InterPro" id="IPR029065">
    <property type="entry name" value="Enolase_C-like"/>
</dbReference>
<keyword evidence="1" id="KW-0479">Metal-binding</keyword>
<comment type="caution">
    <text evidence="3">The sequence shown here is derived from an EMBL/GenBank/DDBJ whole genome shotgun (WGS) entry which is preliminary data.</text>
</comment>
<dbReference type="PANTHER" id="PTHR48073:SF2">
    <property type="entry name" value="O-SUCCINYLBENZOATE SYNTHASE"/>
    <property type="match status" value="1"/>
</dbReference>
<dbReference type="Gene3D" id="3.20.20.120">
    <property type="entry name" value="Enolase-like C-terminal domain"/>
    <property type="match status" value="1"/>
</dbReference>
<dbReference type="SUPFAM" id="SSF54826">
    <property type="entry name" value="Enolase N-terminal domain-like"/>
    <property type="match status" value="1"/>
</dbReference>
<sequence length="361" mass="37494">MSARIVSVRCGVVRRALRQPYRLSFATLSHVDSVWVGVVFEDGRCGVGEAVPLPGYGGGTLDEVRDAVRGLCAGLVGHTARDALSGAVGQAARGPLAVSAVASALEFPDLAGRCAAILRVPLVFPLDPADGGSAVLCAMEDALSEGFTEFKMKIGRDLASDVAAALLALERAADVGAMVRFDANQAYTRAEAQTFCEAVNGGASEELRWLEQPLAREDWEGTAMLCASTRVPIMLDEPIYAEEDVDRAARVGAAAVKLKLCKHPGPQACVDLARRAVGAGLAVTLGNGVSTDIGNICEAMVAAELGDALTGALECNGFARLAAPALFSGLRSDRGCLVADAPRLDEAKLDALARESSWLAG</sequence>
<protein>
    <submittedName>
        <fullName evidence="3">L-alanine-DL-glutamate epimerase-like enolase superfamily enzyme</fullName>
    </submittedName>
</protein>
<evidence type="ECO:0000259" key="2">
    <source>
        <dbReference type="SMART" id="SM00922"/>
    </source>
</evidence>
<dbReference type="InterPro" id="IPR013342">
    <property type="entry name" value="Mandelate_racemase_C"/>
</dbReference>
<dbReference type="AlphaFoldDB" id="A0A846QS48"/>
<dbReference type="EMBL" id="JAATJA010000004">
    <property type="protein sequence ID" value="NJB69193.1"/>
    <property type="molecule type" value="Genomic_DNA"/>
</dbReference>
<evidence type="ECO:0000256" key="1">
    <source>
        <dbReference type="ARBA" id="ARBA00022723"/>
    </source>
</evidence>
<dbReference type="RefSeq" id="WP_167942283.1">
    <property type="nucleotide sequence ID" value="NZ_JAATJA010000004.1"/>
</dbReference>
<proteinExistence type="predicted"/>
<evidence type="ECO:0000313" key="4">
    <source>
        <dbReference type="Proteomes" id="UP000580856"/>
    </source>
</evidence>
<dbReference type="InterPro" id="IPR036849">
    <property type="entry name" value="Enolase-like_C_sf"/>
</dbReference>
<feature type="domain" description="Mandelate racemase/muconate lactonizing enzyme C-terminal" evidence="2">
    <location>
        <begin position="132"/>
        <end position="232"/>
    </location>
</feature>
<organism evidence="3 4">
    <name type="scientific">Desulfobaculum xiamenense</name>
    <dbReference type="NCBI Taxonomy" id="995050"/>
    <lineage>
        <taxon>Bacteria</taxon>
        <taxon>Pseudomonadati</taxon>
        <taxon>Thermodesulfobacteriota</taxon>
        <taxon>Desulfovibrionia</taxon>
        <taxon>Desulfovibrionales</taxon>
        <taxon>Desulfovibrionaceae</taxon>
        <taxon>Desulfobaculum</taxon>
    </lineage>
</organism>
<accession>A0A846QS48</accession>
<gene>
    <name evidence="3" type="ORF">GGQ74_002890</name>
</gene>
<dbReference type="Gene3D" id="3.30.390.10">
    <property type="entry name" value="Enolase-like, N-terminal domain"/>
    <property type="match status" value="1"/>
</dbReference>
<dbReference type="PANTHER" id="PTHR48073">
    <property type="entry name" value="O-SUCCINYLBENZOATE SYNTHASE-RELATED"/>
    <property type="match status" value="1"/>
</dbReference>
<dbReference type="GO" id="GO:0046872">
    <property type="term" value="F:metal ion binding"/>
    <property type="evidence" value="ECO:0007669"/>
    <property type="project" value="UniProtKB-KW"/>
</dbReference>
<dbReference type="SUPFAM" id="SSF51604">
    <property type="entry name" value="Enolase C-terminal domain-like"/>
    <property type="match status" value="1"/>
</dbReference>
<dbReference type="InterPro" id="IPR029017">
    <property type="entry name" value="Enolase-like_N"/>
</dbReference>
<dbReference type="GO" id="GO:0003824">
    <property type="term" value="F:catalytic activity"/>
    <property type="evidence" value="ECO:0007669"/>
    <property type="project" value="UniProtKB-ARBA"/>
</dbReference>
<name>A0A846QS48_9BACT</name>
<dbReference type="Proteomes" id="UP000580856">
    <property type="component" value="Unassembled WGS sequence"/>
</dbReference>
<keyword evidence="4" id="KW-1185">Reference proteome</keyword>
<dbReference type="Pfam" id="PF13378">
    <property type="entry name" value="MR_MLE_C"/>
    <property type="match status" value="1"/>
</dbReference>
<reference evidence="3 4" key="1">
    <citation type="submission" date="2020-03" db="EMBL/GenBank/DDBJ databases">
        <title>Genomic Encyclopedia of Type Strains, Phase IV (KMG-IV): sequencing the most valuable type-strain genomes for metagenomic binning, comparative biology and taxonomic classification.</title>
        <authorList>
            <person name="Goeker M."/>
        </authorList>
    </citation>
    <scope>NUCLEOTIDE SEQUENCE [LARGE SCALE GENOMIC DNA]</scope>
    <source>
        <strain evidence="3 4">DSM 24233</strain>
    </source>
</reference>
<evidence type="ECO:0000313" key="3">
    <source>
        <dbReference type="EMBL" id="NJB69193.1"/>
    </source>
</evidence>
<dbReference type="SMART" id="SM00922">
    <property type="entry name" value="MR_MLE"/>
    <property type="match status" value="1"/>
</dbReference>